<proteinExistence type="inferred from homology"/>
<keyword evidence="10" id="KW-1185">Reference proteome</keyword>
<dbReference type="AlphaFoldDB" id="I7J6R5"/>
<dbReference type="Pfam" id="PF01385">
    <property type="entry name" value="OrfB_IS605"/>
    <property type="match status" value="1"/>
</dbReference>
<dbReference type="STRING" id="857293.CAAU_2636"/>
<dbReference type="NCBIfam" id="TIGR01766">
    <property type="entry name" value="IS200/IS605 family accessory protein TnpB-like domain"/>
    <property type="match status" value="1"/>
</dbReference>
<keyword evidence="5" id="KW-0233">DNA recombination</keyword>
<dbReference type="Proteomes" id="UP000007652">
    <property type="component" value="Unassembled WGS sequence"/>
</dbReference>
<dbReference type="InterPro" id="IPR001959">
    <property type="entry name" value="Transposase"/>
</dbReference>
<evidence type="ECO:0000313" key="10">
    <source>
        <dbReference type="Proteomes" id="UP000007652"/>
    </source>
</evidence>
<comment type="caution">
    <text evidence="9">The sequence shown here is derived from an EMBL/GenBank/DDBJ whole genome shotgun (WGS) entry which is preliminary data.</text>
</comment>
<dbReference type="EMBL" id="CAKP01000143">
    <property type="protein sequence ID" value="CCJ34719.1"/>
    <property type="molecule type" value="Genomic_DNA"/>
</dbReference>
<evidence type="ECO:0000256" key="6">
    <source>
        <dbReference type="SAM" id="Coils"/>
    </source>
</evidence>
<dbReference type="eggNOG" id="COG0675">
    <property type="taxonomic scope" value="Bacteria"/>
</dbReference>
<feature type="coiled-coil region" evidence="6">
    <location>
        <begin position="3"/>
        <end position="85"/>
    </location>
</feature>
<dbReference type="NCBIfam" id="NF040570">
    <property type="entry name" value="guided_TnpB"/>
    <property type="match status" value="1"/>
</dbReference>
<feature type="domain" description="Cas12f1-like TNB" evidence="8">
    <location>
        <begin position="88"/>
        <end position="123"/>
    </location>
</feature>
<keyword evidence="6" id="KW-0175">Coiled coil</keyword>
<comment type="similarity">
    <text evidence="1">In the C-terminal section; belongs to the transposase 35 family.</text>
</comment>
<evidence type="ECO:0000313" key="9">
    <source>
        <dbReference type="EMBL" id="CCJ34719.1"/>
    </source>
</evidence>
<keyword evidence="3" id="KW-0815">Transposition</keyword>
<keyword evidence="4" id="KW-0238">DNA-binding</keyword>
<dbReference type="GO" id="GO:0003677">
    <property type="term" value="F:DNA binding"/>
    <property type="evidence" value="ECO:0007669"/>
    <property type="project" value="UniProtKB-KW"/>
</dbReference>
<reference evidence="9 10" key="1">
    <citation type="journal article" date="2011" name="J. Bacteriol.">
        <title>Draft genome sequence of Caloramator australicus strain RC3T, a thermoanaerobe from the Great Artesian Basin of Australia.</title>
        <authorList>
            <person name="Ogg C.D."/>
            <person name="Patel B.K.C."/>
        </authorList>
    </citation>
    <scope>NUCLEOTIDE SEQUENCE [LARGE SCALE GENOMIC DNA]</scope>
    <source>
        <strain evidence="9 10">RC3</strain>
    </source>
</reference>
<evidence type="ECO:0000256" key="2">
    <source>
        <dbReference type="ARBA" id="ARBA00011044"/>
    </source>
</evidence>
<sequence>MVKEKTEKRIKIIQKSLLRKQKQSKNYERTRQKLAKLYEKISNQRKDFLHKLSSKIIHENQVIVLEDLQVKNMQQNHKLAKAITEVSWAEFRRMLEYKARWYGREIIIAPQNYASSQTCSECG</sequence>
<accession>I7J6R5</accession>
<dbReference type="PANTHER" id="PTHR30405:SF25">
    <property type="entry name" value="RNA-GUIDED DNA ENDONUCLEASE INSQ-RELATED"/>
    <property type="match status" value="1"/>
</dbReference>
<protein>
    <submittedName>
        <fullName evidence="9">Transposase</fullName>
    </submittedName>
</protein>
<comment type="similarity">
    <text evidence="2">In the N-terminal section; belongs to the transposase 2 family.</text>
</comment>
<name>I7J6R5_9CLOT</name>
<gene>
    <name evidence="9" type="ORF">CAAU_2636</name>
</gene>
<evidence type="ECO:0000259" key="8">
    <source>
        <dbReference type="Pfam" id="PF07282"/>
    </source>
</evidence>
<dbReference type="InterPro" id="IPR051399">
    <property type="entry name" value="RNA-guided_DNA_endo/Transpos"/>
</dbReference>
<evidence type="ECO:0000256" key="4">
    <source>
        <dbReference type="ARBA" id="ARBA00023125"/>
    </source>
</evidence>
<evidence type="ECO:0000256" key="5">
    <source>
        <dbReference type="ARBA" id="ARBA00023172"/>
    </source>
</evidence>
<dbReference type="PANTHER" id="PTHR30405">
    <property type="entry name" value="TRANSPOSASE"/>
    <property type="match status" value="1"/>
</dbReference>
<feature type="domain" description="Probable transposase IS891/IS1136/IS1341" evidence="7">
    <location>
        <begin position="6"/>
        <end position="76"/>
    </location>
</feature>
<organism evidence="9 10">
    <name type="scientific">Caloramator australicus RC3</name>
    <dbReference type="NCBI Taxonomy" id="857293"/>
    <lineage>
        <taxon>Bacteria</taxon>
        <taxon>Bacillati</taxon>
        <taxon>Bacillota</taxon>
        <taxon>Clostridia</taxon>
        <taxon>Eubacteriales</taxon>
        <taxon>Clostridiaceae</taxon>
        <taxon>Caloramator</taxon>
    </lineage>
</organism>
<dbReference type="Pfam" id="PF07282">
    <property type="entry name" value="Cas12f1-like_TNB"/>
    <property type="match status" value="1"/>
</dbReference>
<evidence type="ECO:0000256" key="3">
    <source>
        <dbReference type="ARBA" id="ARBA00022578"/>
    </source>
</evidence>
<dbReference type="GO" id="GO:0006310">
    <property type="term" value="P:DNA recombination"/>
    <property type="evidence" value="ECO:0007669"/>
    <property type="project" value="UniProtKB-KW"/>
</dbReference>
<dbReference type="InterPro" id="IPR010095">
    <property type="entry name" value="Cas12f1-like_TNB"/>
</dbReference>
<dbReference type="GO" id="GO:0032196">
    <property type="term" value="P:transposition"/>
    <property type="evidence" value="ECO:0007669"/>
    <property type="project" value="UniProtKB-KW"/>
</dbReference>
<evidence type="ECO:0000259" key="7">
    <source>
        <dbReference type="Pfam" id="PF01385"/>
    </source>
</evidence>
<evidence type="ECO:0000256" key="1">
    <source>
        <dbReference type="ARBA" id="ARBA00008761"/>
    </source>
</evidence>